<evidence type="ECO:0000313" key="5">
    <source>
        <dbReference type="Proteomes" id="UP001164746"/>
    </source>
</evidence>
<protein>
    <submittedName>
        <fullName evidence="4">HERC2-like protein</fullName>
    </submittedName>
</protein>
<evidence type="ECO:0000259" key="3">
    <source>
        <dbReference type="PROSITE" id="PS51416"/>
    </source>
</evidence>
<feature type="signal peptide" evidence="2">
    <location>
        <begin position="1"/>
        <end position="21"/>
    </location>
</feature>
<dbReference type="Proteomes" id="UP001164746">
    <property type="component" value="Chromosome 1"/>
</dbReference>
<keyword evidence="1" id="KW-0175">Coiled coil</keyword>
<proteinExistence type="predicted"/>
<dbReference type="InterPro" id="IPR010606">
    <property type="entry name" value="Mib_Herc2"/>
</dbReference>
<feature type="domain" description="MIB/HERC2" evidence="3">
    <location>
        <begin position="298"/>
        <end position="374"/>
    </location>
</feature>
<gene>
    <name evidence="4" type="ORF">MAR_006170</name>
</gene>
<dbReference type="EMBL" id="CP111012">
    <property type="protein sequence ID" value="WAQ93699.1"/>
    <property type="molecule type" value="Genomic_DNA"/>
</dbReference>
<accession>A0ABY7D8K3</accession>
<dbReference type="InterPro" id="IPR037252">
    <property type="entry name" value="Mib_Herc2_sf"/>
</dbReference>
<keyword evidence="5" id="KW-1185">Reference proteome</keyword>
<dbReference type="Pfam" id="PF06701">
    <property type="entry name" value="MIB_HERC2"/>
    <property type="match status" value="1"/>
</dbReference>
<organism evidence="4 5">
    <name type="scientific">Mya arenaria</name>
    <name type="common">Soft-shell clam</name>
    <dbReference type="NCBI Taxonomy" id="6604"/>
    <lineage>
        <taxon>Eukaryota</taxon>
        <taxon>Metazoa</taxon>
        <taxon>Spiralia</taxon>
        <taxon>Lophotrochozoa</taxon>
        <taxon>Mollusca</taxon>
        <taxon>Bivalvia</taxon>
        <taxon>Autobranchia</taxon>
        <taxon>Heteroconchia</taxon>
        <taxon>Euheterodonta</taxon>
        <taxon>Imparidentia</taxon>
        <taxon>Neoheterodontei</taxon>
        <taxon>Myida</taxon>
        <taxon>Myoidea</taxon>
        <taxon>Myidae</taxon>
        <taxon>Mya</taxon>
    </lineage>
</organism>
<keyword evidence="2" id="KW-0732">Signal</keyword>
<name>A0ABY7D8K3_MYAAR</name>
<evidence type="ECO:0000313" key="4">
    <source>
        <dbReference type="EMBL" id="WAQ93699.1"/>
    </source>
</evidence>
<feature type="coiled-coil region" evidence="1">
    <location>
        <begin position="27"/>
        <end position="58"/>
    </location>
</feature>
<evidence type="ECO:0000256" key="1">
    <source>
        <dbReference type="SAM" id="Coils"/>
    </source>
</evidence>
<reference evidence="4" key="1">
    <citation type="submission" date="2022-11" db="EMBL/GenBank/DDBJ databases">
        <title>Centuries of genome instability and evolution in soft-shell clam transmissible cancer (bioRxiv).</title>
        <authorList>
            <person name="Hart S.F.M."/>
            <person name="Yonemitsu M.A."/>
            <person name="Giersch R.M."/>
            <person name="Beal B.F."/>
            <person name="Arriagada G."/>
            <person name="Davis B.W."/>
            <person name="Ostrander E.A."/>
            <person name="Goff S.P."/>
            <person name="Metzger M.J."/>
        </authorList>
    </citation>
    <scope>NUCLEOTIDE SEQUENCE</scope>
    <source>
        <strain evidence="4">MELC-2E11</strain>
        <tissue evidence="4">Siphon/mantle</tissue>
    </source>
</reference>
<feature type="chain" id="PRO_5045426220" evidence="2">
    <location>
        <begin position="22"/>
        <end position="375"/>
    </location>
</feature>
<sequence>MVNRTFLVWILWIYILQSIHCQNDNQYKNLNRKITVAQKALEREIKDLKSDFIELQFDVELLSLGGNLSNNDYNFGTRGKISGISQSDIDDLKSTSQEQGQRLVTLSNDYSELQKWLEEIKGTIKEIQENASETNNEELKKHMKKELLEELKTVFEEKCEARVEAVNKKFKTTTAVLKRAFKEMKEEIVRQQDNMPVGLDKINELIDNKMMDTAKTVGTFNARMDSIEATVQDIQDTDNRLNQTVLLLHQDVGETRNTCRSLEAAMKAAPRAVAITTAQPKDAIKTRMYRGYTILDLDGEEITNHIDVGSRVIQGKDWGWGNQDGGGAGTVDSWYGGTRLHKQVMITWDGGKTGRANYRVGAYGKYDLYILAEGQ</sequence>
<dbReference type="SUPFAM" id="SSF159034">
    <property type="entry name" value="Mib/herc2 domain-like"/>
    <property type="match status" value="1"/>
</dbReference>
<evidence type="ECO:0000256" key="2">
    <source>
        <dbReference type="SAM" id="SignalP"/>
    </source>
</evidence>
<dbReference type="PROSITE" id="PS51416">
    <property type="entry name" value="MIB_HERC2"/>
    <property type="match status" value="1"/>
</dbReference>
<dbReference type="Gene3D" id="2.30.30.40">
    <property type="entry name" value="SH3 Domains"/>
    <property type="match status" value="1"/>
</dbReference>